<dbReference type="InterPro" id="IPR018490">
    <property type="entry name" value="cNMP-bd_dom_sf"/>
</dbReference>
<feature type="region of interest" description="Disordered" evidence="1">
    <location>
        <begin position="79"/>
        <end position="122"/>
    </location>
</feature>
<dbReference type="PROSITE" id="PS50042">
    <property type="entry name" value="CNMP_BINDING_3"/>
    <property type="match status" value="1"/>
</dbReference>
<protein>
    <recommendedName>
        <fullName evidence="2">Cyclic nucleotide-binding domain-containing protein</fullName>
    </recommendedName>
</protein>
<dbReference type="PROSITE" id="PS00889">
    <property type="entry name" value="CNMP_BINDING_2"/>
    <property type="match status" value="1"/>
</dbReference>
<keyword evidence="4" id="KW-1185">Reference proteome</keyword>
<feature type="compositionally biased region" description="Acidic residues" evidence="1">
    <location>
        <begin position="79"/>
        <end position="94"/>
    </location>
</feature>
<dbReference type="EMBL" id="CACVKT020006765">
    <property type="protein sequence ID" value="CAC5403405.1"/>
    <property type="molecule type" value="Genomic_DNA"/>
</dbReference>
<dbReference type="OrthoDB" id="166212at2759"/>
<evidence type="ECO:0000256" key="1">
    <source>
        <dbReference type="SAM" id="MobiDB-lite"/>
    </source>
</evidence>
<feature type="compositionally biased region" description="Basic and acidic residues" evidence="1">
    <location>
        <begin position="102"/>
        <end position="122"/>
    </location>
</feature>
<organism evidence="3 4">
    <name type="scientific">Mytilus coruscus</name>
    <name type="common">Sea mussel</name>
    <dbReference type="NCBI Taxonomy" id="42192"/>
    <lineage>
        <taxon>Eukaryota</taxon>
        <taxon>Metazoa</taxon>
        <taxon>Spiralia</taxon>
        <taxon>Lophotrochozoa</taxon>
        <taxon>Mollusca</taxon>
        <taxon>Bivalvia</taxon>
        <taxon>Autobranchia</taxon>
        <taxon>Pteriomorphia</taxon>
        <taxon>Mytilida</taxon>
        <taxon>Mytiloidea</taxon>
        <taxon>Mytilidae</taxon>
        <taxon>Mytilinae</taxon>
        <taxon>Mytilus</taxon>
    </lineage>
</organism>
<dbReference type="SMART" id="SM00100">
    <property type="entry name" value="cNMP"/>
    <property type="match status" value="1"/>
</dbReference>
<sequence>MEGDTAKTSVDPPETDLDYYSRPENYEGSNLTNIKRFNFAKQKEDKAKLDALKSKKKKKDGFDLFKRYRHILKGYLDADIEPDEPDTSEDEGEESSSKKIKFIAEEDSKSEKSEIEKQKTGESIKKEEKLDVKIESFDLCETQIDTPDTPTDSGYRTGTETIGKERSLSITPVDISGSQFAISGRKSASVRSSVSMKGNLLSRELRSRQAKDMWRKYTRFIIMVHKLSSAAGQGDTDMGMKTFTDIASEAETSTLKSSGLSFDPNYFKAKKEINISTEVKNILSLPSEQRSPEQIQTAMFGLQSLRSFAEYPLHMQEKLASVAWFELVPPKRIIIRQGHFAENFYFILSGQAVVTLLLKDPKTGASFVKTATIMRKGMSFGELALLHHSRRTATVTSQGTVQLLTIGRADFFDIFMSGAGPDDIPDHIKFISQCDFMKDWPIENLLEHPEKCLLHFFKRNVVIVKDSTYNEWIYVVKSGFCQVLKQLKGVTPRLGFNTRQNADNDPSIPKLPGLIKEAKVDTGLRRKRRSKSAPVKEENEENSPPEEQQHKAPEAQTFSKDQYSKNPTTLKAHFAVKIPKQNYVIPEKCRPPKPIPEPKELSTGKLPPVYVQVEALKPRDAFGLETIEFDSDAERTNTVVSLVSRGAECIMLSKEFFMKHANEKVKRLIRHQVQPYPEDEAFQNNLQIKSDWQLYRQSLITTLTSNL</sequence>
<dbReference type="Proteomes" id="UP000507470">
    <property type="component" value="Unassembled WGS sequence"/>
</dbReference>
<dbReference type="SUPFAM" id="SSF51206">
    <property type="entry name" value="cAMP-binding domain-like"/>
    <property type="match status" value="2"/>
</dbReference>
<feature type="region of interest" description="Disordered" evidence="1">
    <location>
        <begin position="495"/>
        <end position="514"/>
    </location>
</feature>
<dbReference type="InterPro" id="IPR018488">
    <property type="entry name" value="cNMP-bd_CS"/>
</dbReference>
<evidence type="ECO:0000313" key="3">
    <source>
        <dbReference type="EMBL" id="CAC5403405.1"/>
    </source>
</evidence>
<dbReference type="PANTHER" id="PTHR23011">
    <property type="entry name" value="CYCLIC NUCLEOTIDE-BINDING DOMAIN CONTAINING PROTEIN"/>
    <property type="match status" value="1"/>
</dbReference>
<accession>A0A6J8D5R3</accession>
<dbReference type="Pfam" id="PF00027">
    <property type="entry name" value="cNMP_binding"/>
    <property type="match status" value="1"/>
</dbReference>
<feature type="region of interest" description="Disordered" evidence="1">
    <location>
        <begin position="519"/>
        <end position="564"/>
    </location>
</feature>
<feature type="region of interest" description="Disordered" evidence="1">
    <location>
        <begin position="1"/>
        <end position="26"/>
    </location>
</feature>
<dbReference type="AlphaFoldDB" id="A0A6J8D5R3"/>
<gene>
    <name evidence="3" type="ORF">MCOR_37303</name>
</gene>
<dbReference type="PANTHER" id="PTHR23011:SF28">
    <property type="entry name" value="CYCLIC NUCLEOTIDE-BINDING DOMAIN CONTAINING PROTEIN"/>
    <property type="match status" value="1"/>
</dbReference>
<evidence type="ECO:0000313" key="4">
    <source>
        <dbReference type="Proteomes" id="UP000507470"/>
    </source>
</evidence>
<dbReference type="CDD" id="cd00038">
    <property type="entry name" value="CAP_ED"/>
    <property type="match status" value="1"/>
</dbReference>
<proteinExistence type="predicted"/>
<feature type="domain" description="Cyclic nucleotide-binding" evidence="2">
    <location>
        <begin position="307"/>
        <end position="416"/>
    </location>
</feature>
<evidence type="ECO:0000259" key="2">
    <source>
        <dbReference type="PROSITE" id="PS50042"/>
    </source>
</evidence>
<dbReference type="InterPro" id="IPR000595">
    <property type="entry name" value="cNMP-bd_dom"/>
</dbReference>
<name>A0A6J8D5R3_MYTCO</name>
<dbReference type="Gene3D" id="2.60.120.10">
    <property type="entry name" value="Jelly Rolls"/>
    <property type="match status" value="2"/>
</dbReference>
<reference evidence="3 4" key="1">
    <citation type="submission" date="2020-06" db="EMBL/GenBank/DDBJ databases">
        <authorList>
            <person name="Li R."/>
            <person name="Bekaert M."/>
        </authorList>
    </citation>
    <scope>NUCLEOTIDE SEQUENCE [LARGE SCALE GENOMIC DNA]</scope>
    <source>
        <strain evidence="4">wild</strain>
    </source>
</reference>
<dbReference type="InterPro" id="IPR014710">
    <property type="entry name" value="RmlC-like_jellyroll"/>
</dbReference>